<dbReference type="EMBL" id="CZRL01000092">
    <property type="protein sequence ID" value="CUS52895.1"/>
    <property type="molecule type" value="Genomic_DNA"/>
</dbReference>
<organism evidence="1">
    <name type="scientific">hydrothermal vent metagenome</name>
    <dbReference type="NCBI Taxonomy" id="652676"/>
    <lineage>
        <taxon>unclassified sequences</taxon>
        <taxon>metagenomes</taxon>
        <taxon>ecological metagenomes</taxon>
    </lineage>
</organism>
<name>A0A160TRM9_9ZZZZ</name>
<proteinExistence type="predicted"/>
<evidence type="ECO:0000313" key="1">
    <source>
        <dbReference type="EMBL" id="CUS52895.1"/>
    </source>
</evidence>
<dbReference type="AlphaFoldDB" id="A0A160TRM9"/>
<protein>
    <submittedName>
        <fullName evidence="1">Uncharacterized protein</fullName>
    </submittedName>
</protein>
<accession>A0A160TRM9</accession>
<reference evidence="1" key="1">
    <citation type="submission" date="2015-10" db="EMBL/GenBank/DDBJ databases">
        <authorList>
            <person name="Gilbert D.G."/>
        </authorList>
    </citation>
    <scope>NUCLEOTIDE SEQUENCE</scope>
</reference>
<sequence>MPSFGSVRWLIDQGMNCLVFDYLLVLAAGCSPKEWVMLLALLFR</sequence>
<gene>
    <name evidence="1" type="ORF">MGWOODY_XGa1288</name>
</gene>